<evidence type="ECO:0000256" key="5">
    <source>
        <dbReference type="SAM" id="Phobius"/>
    </source>
</evidence>
<dbReference type="PANTHER" id="PTHR30093">
    <property type="entry name" value="GENERAL SECRETION PATHWAY PROTEIN G"/>
    <property type="match status" value="1"/>
</dbReference>
<keyword evidence="5" id="KW-0472">Membrane</keyword>
<dbReference type="InterPro" id="IPR001082">
    <property type="entry name" value="Pilin"/>
</dbReference>
<dbReference type="GO" id="GO:0044096">
    <property type="term" value="C:type IV pilus"/>
    <property type="evidence" value="ECO:0007669"/>
    <property type="project" value="TreeGrafter"/>
</dbReference>
<dbReference type="GO" id="GO:0016020">
    <property type="term" value="C:membrane"/>
    <property type="evidence" value="ECO:0007669"/>
    <property type="project" value="UniProtKB-SubCell"/>
</dbReference>
<organism evidence="6 7">
    <name type="scientific">Pantoea latae</name>
    <dbReference type="NCBI Taxonomy" id="1964541"/>
    <lineage>
        <taxon>Bacteria</taxon>
        <taxon>Pseudomonadati</taxon>
        <taxon>Pseudomonadota</taxon>
        <taxon>Gammaproteobacteria</taxon>
        <taxon>Enterobacterales</taxon>
        <taxon>Erwiniaceae</taxon>
        <taxon>Pantoea</taxon>
    </lineage>
</organism>
<dbReference type="Pfam" id="PF00114">
    <property type="entry name" value="Pilin"/>
    <property type="match status" value="1"/>
</dbReference>
<evidence type="ECO:0000313" key="6">
    <source>
        <dbReference type="EMBL" id="OQP34319.1"/>
    </source>
</evidence>
<dbReference type="AlphaFoldDB" id="A0A1V9DKD3"/>
<dbReference type="Proteomes" id="UP000192769">
    <property type="component" value="Unassembled WGS sequence"/>
</dbReference>
<comment type="caution">
    <text evidence="6">The sequence shown here is derived from an EMBL/GenBank/DDBJ whole genome shotgun (WGS) entry which is preliminary data.</text>
</comment>
<evidence type="ECO:0000256" key="4">
    <source>
        <dbReference type="RuleBase" id="RU000389"/>
    </source>
</evidence>
<dbReference type="SUPFAM" id="SSF54523">
    <property type="entry name" value="Pili subunits"/>
    <property type="match status" value="1"/>
</dbReference>
<keyword evidence="3" id="KW-0488">Methylation</keyword>
<gene>
    <name evidence="6" type="ORF">B2J69_09265</name>
</gene>
<keyword evidence="5" id="KW-0812">Transmembrane</keyword>
<dbReference type="RefSeq" id="WP_081138560.1">
    <property type="nucleotide sequence ID" value="NZ_MWUE01000013.1"/>
</dbReference>
<comment type="subcellular location">
    <subcellularLocation>
        <location evidence="1">Membrane</location>
        <topology evidence="1">Single-pass membrane protein</topology>
    </subcellularLocation>
</comment>
<dbReference type="PANTHER" id="PTHR30093:SF34">
    <property type="entry name" value="PREPILIN PEPTIDASE-DEPENDENT PROTEIN D"/>
    <property type="match status" value="1"/>
</dbReference>
<dbReference type="EMBL" id="MWUE01000013">
    <property type="protein sequence ID" value="OQP34319.1"/>
    <property type="molecule type" value="Genomic_DNA"/>
</dbReference>
<evidence type="ECO:0000256" key="3">
    <source>
        <dbReference type="ARBA" id="ARBA00022481"/>
    </source>
</evidence>
<feature type="transmembrane region" description="Helical" evidence="5">
    <location>
        <begin position="12"/>
        <end position="30"/>
    </location>
</feature>
<evidence type="ECO:0000256" key="1">
    <source>
        <dbReference type="ARBA" id="ARBA00004167"/>
    </source>
</evidence>
<dbReference type="NCBIfam" id="NF007862">
    <property type="entry name" value="PRK10574.1"/>
    <property type="match status" value="1"/>
</dbReference>
<dbReference type="PROSITE" id="PS00409">
    <property type="entry name" value="PROKAR_NTER_METHYL"/>
    <property type="match status" value="1"/>
</dbReference>
<comment type="similarity">
    <text evidence="2 4">Belongs to the N-Me-Phe pilin family.</text>
</comment>
<reference evidence="6 7" key="1">
    <citation type="submission" date="2017-02" db="EMBL/GenBank/DDBJ databases">
        <title>Whole genome shotgun sequence of Pantoea agglomerans strain AS1 isolated from a cycad, Zamia floridana in Central Florida, USA.</title>
        <authorList>
            <person name="Lata P."/>
            <person name="Govindarajan S."/>
            <person name="Qi F."/>
            <person name="Li J.-L."/>
            <person name="Maurya S.K."/>
            <person name="Sahoo M.K."/>
        </authorList>
    </citation>
    <scope>NUCLEOTIDE SEQUENCE [LARGE SCALE GENOMIC DNA]</scope>
    <source>
        <strain evidence="6 7">AS1</strain>
    </source>
</reference>
<keyword evidence="7" id="KW-1185">Reference proteome</keyword>
<evidence type="ECO:0000313" key="7">
    <source>
        <dbReference type="Proteomes" id="UP000192769"/>
    </source>
</evidence>
<keyword evidence="4" id="KW-0281">Fimbrium</keyword>
<dbReference type="NCBIfam" id="TIGR02532">
    <property type="entry name" value="IV_pilin_GFxxxE"/>
    <property type="match status" value="1"/>
</dbReference>
<accession>A0A1V9DKD3</accession>
<dbReference type="Gene3D" id="3.30.700.10">
    <property type="entry name" value="Glycoprotein, Type 4 Pilin"/>
    <property type="match status" value="1"/>
</dbReference>
<protein>
    <submittedName>
        <fullName evidence="6">Prepilin peptidase-dependent pilin</fullName>
    </submittedName>
</protein>
<dbReference type="InterPro" id="IPR012902">
    <property type="entry name" value="N_methyl_site"/>
</dbReference>
<dbReference type="OrthoDB" id="5918848at2"/>
<evidence type="ECO:0000256" key="2">
    <source>
        <dbReference type="ARBA" id="ARBA00005233"/>
    </source>
</evidence>
<dbReference type="GO" id="GO:0007155">
    <property type="term" value="P:cell adhesion"/>
    <property type="evidence" value="ECO:0007669"/>
    <property type="project" value="InterPro"/>
</dbReference>
<name>A0A1V9DKD3_9GAMM</name>
<proteinExistence type="inferred from homology"/>
<dbReference type="Pfam" id="PF07963">
    <property type="entry name" value="N_methyl"/>
    <property type="match status" value="1"/>
</dbReference>
<dbReference type="InterPro" id="IPR045584">
    <property type="entry name" value="Pilin-like"/>
</dbReference>
<keyword evidence="5" id="KW-1133">Transmembrane helix</keyword>
<dbReference type="GO" id="GO:0043107">
    <property type="term" value="P:type IV pilus-dependent motility"/>
    <property type="evidence" value="ECO:0007669"/>
    <property type="project" value="TreeGrafter"/>
</dbReference>
<sequence>MTNQQGFTLVELMIVVGIVAILSAIGLPAYQNYLQRAALTDMLQTMLPYKTAVELCAMERGGPEPCQAGEKGIPAAKGSRYVSALSVVNGTITLTGQESLNGLSVEMTPVWDSGDGSLKWQRSCTSSSNSLRDNCLEQFRFDDKGADNGNA</sequence>